<organism evidence="2 3">
    <name type="scientific">Plutella xylostella</name>
    <name type="common">Diamondback moth</name>
    <name type="synonym">Plutella maculipennis</name>
    <dbReference type="NCBI Taxonomy" id="51655"/>
    <lineage>
        <taxon>Eukaryota</taxon>
        <taxon>Metazoa</taxon>
        <taxon>Ecdysozoa</taxon>
        <taxon>Arthropoda</taxon>
        <taxon>Hexapoda</taxon>
        <taxon>Insecta</taxon>
        <taxon>Pterygota</taxon>
        <taxon>Neoptera</taxon>
        <taxon>Endopterygota</taxon>
        <taxon>Lepidoptera</taxon>
        <taxon>Glossata</taxon>
        <taxon>Ditrysia</taxon>
        <taxon>Yponomeutoidea</taxon>
        <taxon>Plutellidae</taxon>
        <taxon>Plutella</taxon>
    </lineage>
</organism>
<feature type="compositionally biased region" description="Acidic residues" evidence="1">
    <location>
        <begin position="152"/>
        <end position="164"/>
    </location>
</feature>
<comment type="caution">
    <text evidence="2">The sequence shown here is derived from an EMBL/GenBank/DDBJ whole genome shotgun (WGS) entry which is preliminary data.</text>
</comment>
<reference evidence="2" key="1">
    <citation type="submission" date="2020-11" db="EMBL/GenBank/DDBJ databases">
        <authorList>
            <person name="Whiteford S."/>
        </authorList>
    </citation>
    <scope>NUCLEOTIDE SEQUENCE</scope>
</reference>
<proteinExistence type="predicted"/>
<protein>
    <submittedName>
        <fullName evidence="2">(diamondback moth) hypothetical protein</fullName>
    </submittedName>
</protein>
<feature type="compositionally biased region" description="Polar residues" evidence="1">
    <location>
        <begin position="104"/>
        <end position="117"/>
    </location>
</feature>
<feature type="compositionally biased region" description="Pro residues" evidence="1">
    <location>
        <begin position="171"/>
        <end position="181"/>
    </location>
</feature>
<evidence type="ECO:0000313" key="2">
    <source>
        <dbReference type="EMBL" id="CAG9112704.1"/>
    </source>
</evidence>
<evidence type="ECO:0000256" key="1">
    <source>
        <dbReference type="SAM" id="MobiDB-lite"/>
    </source>
</evidence>
<keyword evidence="3" id="KW-1185">Reference proteome</keyword>
<name>A0A8S4EBK0_PLUXY</name>
<sequence>MQRVLYVTSSLGCAAAAAAERACSLAYCAQKQRFQMTCVCATDLCNAPFSPQLLEALLNFASNDHSENNSTDLTDAFFNSTKYANVTKSGIFAALTAKTNEGSTTLGISTARPTTVRSAEVAGAATHPREAAGEAHSTGVPRAEALKQEAAPSDDDEDEGEGSGDEERPRAPPAAPQPPSSYLPASENGAAPLYSQVLVTTSLFLFVKV</sequence>
<feature type="region of interest" description="Disordered" evidence="1">
    <location>
        <begin position="104"/>
        <end position="188"/>
    </location>
</feature>
<dbReference type="Proteomes" id="UP000653454">
    <property type="component" value="Unassembled WGS sequence"/>
</dbReference>
<dbReference type="EMBL" id="CAJHNJ030000014">
    <property type="protein sequence ID" value="CAG9112704.1"/>
    <property type="molecule type" value="Genomic_DNA"/>
</dbReference>
<gene>
    <name evidence="2" type="ORF">PLXY2_LOCUS4973</name>
</gene>
<evidence type="ECO:0000313" key="3">
    <source>
        <dbReference type="Proteomes" id="UP000653454"/>
    </source>
</evidence>
<accession>A0A8S4EBK0</accession>
<dbReference type="AlphaFoldDB" id="A0A8S4EBK0"/>